<proteinExistence type="predicted"/>
<evidence type="ECO:0000313" key="1">
    <source>
        <dbReference type="EMBL" id="WLQ42891.1"/>
    </source>
</evidence>
<keyword evidence="2" id="KW-1185">Reference proteome</keyword>
<name>A0ABY9I7N9_9ACTN</name>
<reference evidence="1 2" key="1">
    <citation type="submission" date="2023-03" db="EMBL/GenBank/DDBJ databases">
        <title>Isolation and description of six Streptomyces strains from soil environments, able to metabolize different microbial glucans.</title>
        <authorList>
            <person name="Widen T."/>
            <person name="Larsbrink J."/>
        </authorList>
    </citation>
    <scope>NUCLEOTIDE SEQUENCE [LARGE SCALE GENOMIC DNA]</scope>
    <source>
        <strain evidence="1 2">Mut2</strain>
    </source>
</reference>
<protein>
    <submittedName>
        <fullName evidence="1">Uncharacterized protein</fullName>
    </submittedName>
</protein>
<accession>A0ABY9I7N9</accession>
<evidence type="ECO:0000313" key="2">
    <source>
        <dbReference type="Proteomes" id="UP001229952"/>
    </source>
</evidence>
<gene>
    <name evidence="1" type="ORF">P8A22_24925</name>
</gene>
<dbReference type="Proteomes" id="UP001229952">
    <property type="component" value="Chromosome"/>
</dbReference>
<organism evidence="1 2">
    <name type="scientific">Streptomyces laculatispora</name>
    <dbReference type="NCBI Taxonomy" id="887464"/>
    <lineage>
        <taxon>Bacteria</taxon>
        <taxon>Bacillati</taxon>
        <taxon>Actinomycetota</taxon>
        <taxon>Actinomycetes</taxon>
        <taxon>Kitasatosporales</taxon>
        <taxon>Streptomycetaceae</taxon>
        <taxon>Streptomyces</taxon>
    </lineage>
</organism>
<sequence length="99" mass="10354">MTRTIAGEQHLAACGTGFRAQVGLDPVGVDVLGVDVLGVVLAGGAPALRVACGPTPPQPFRAPEPVRSLDVLLTGWLHGSAQIWERSHEAMERLSMLSS</sequence>
<dbReference type="RefSeq" id="WP_306090518.1">
    <property type="nucleotide sequence ID" value="NZ_CP120992.1"/>
</dbReference>
<dbReference type="EMBL" id="CP120992">
    <property type="protein sequence ID" value="WLQ42891.1"/>
    <property type="molecule type" value="Genomic_DNA"/>
</dbReference>